<comment type="caution">
    <text evidence="1">The sequence shown here is derived from an EMBL/GenBank/DDBJ whole genome shotgun (WGS) entry which is preliminary data.</text>
</comment>
<name>A0A409WSK1_9AGAR</name>
<keyword evidence="2" id="KW-1185">Reference proteome</keyword>
<dbReference type="AlphaFoldDB" id="A0A409WSK1"/>
<dbReference type="InParanoid" id="A0A409WSK1"/>
<organism evidence="1 2">
    <name type="scientific">Gymnopilus dilepis</name>
    <dbReference type="NCBI Taxonomy" id="231916"/>
    <lineage>
        <taxon>Eukaryota</taxon>
        <taxon>Fungi</taxon>
        <taxon>Dikarya</taxon>
        <taxon>Basidiomycota</taxon>
        <taxon>Agaricomycotina</taxon>
        <taxon>Agaricomycetes</taxon>
        <taxon>Agaricomycetidae</taxon>
        <taxon>Agaricales</taxon>
        <taxon>Agaricineae</taxon>
        <taxon>Hymenogastraceae</taxon>
        <taxon>Gymnopilus</taxon>
    </lineage>
</organism>
<reference evidence="1 2" key="1">
    <citation type="journal article" date="2018" name="Evol. Lett.">
        <title>Horizontal gene cluster transfer increased hallucinogenic mushroom diversity.</title>
        <authorList>
            <person name="Reynolds H.T."/>
            <person name="Vijayakumar V."/>
            <person name="Gluck-Thaler E."/>
            <person name="Korotkin H.B."/>
            <person name="Matheny P.B."/>
            <person name="Slot J.C."/>
        </authorList>
    </citation>
    <scope>NUCLEOTIDE SEQUENCE [LARGE SCALE GENOMIC DNA]</scope>
    <source>
        <strain evidence="1 2">SRW20</strain>
    </source>
</reference>
<evidence type="ECO:0000313" key="1">
    <source>
        <dbReference type="EMBL" id="PPQ81482.1"/>
    </source>
</evidence>
<accession>A0A409WSK1</accession>
<proteinExistence type="predicted"/>
<dbReference type="EMBL" id="NHYE01004864">
    <property type="protein sequence ID" value="PPQ81482.1"/>
    <property type="molecule type" value="Genomic_DNA"/>
</dbReference>
<gene>
    <name evidence="1" type="ORF">CVT26_011504</name>
</gene>
<protein>
    <submittedName>
        <fullName evidence="1">Uncharacterized protein</fullName>
    </submittedName>
</protein>
<dbReference type="Proteomes" id="UP000284706">
    <property type="component" value="Unassembled WGS sequence"/>
</dbReference>
<evidence type="ECO:0000313" key="2">
    <source>
        <dbReference type="Proteomes" id="UP000284706"/>
    </source>
</evidence>
<sequence>MFSNGSRKEVLGFRRKKGYGFMNLWDHAIAFLLQGRQTKPSIPPQIGHGSLRSGMITSQTWDWFPKLGFEEPGGPSPVHSNHFRWKNSRQATLATDEECGSGFDQTQAVNECTSLAKLFAAPR</sequence>